<evidence type="ECO:0000256" key="5">
    <source>
        <dbReference type="SAM" id="MobiDB-lite"/>
    </source>
</evidence>
<keyword evidence="1" id="KW-0805">Transcription regulation</keyword>
<organism evidence="7 8">
    <name type="scientific">Aspergillus fumigatus (strain CBS 144.89 / FGSC A1163 / CEA10)</name>
    <name type="common">Neosartorya fumigata</name>
    <dbReference type="NCBI Taxonomy" id="451804"/>
    <lineage>
        <taxon>Eukaryota</taxon>
        <taxon>Fungi</taxon>
        <taxon>Dikarya</taxon>
        <taxon>Ascomycota</taxon>
        <taxon>Pezizomycotina</taxon>
        <taxon>Eurotiomycetes</taxon>
        <taxon>Eurotiomycetidae</taxon>
        <taxon>Eurotiales</taxon>
        <taxon>Aspergillaceae</taxon>
        <taxon>Aspergillus</taxon>
        <taxon>Aspergillus subgen. Fumigati</taxon>
    </lineage>
</organism>
<evidence type="ECO:0000313" key="8">
    <source>
        <dbReference type="Proteomes" id="UP000001699"/>
    </source>
</evidence>
<dbReference type="Pfam" id="PF00172">
    <property type="entry name" value="Zn_clus"/>
    <property type="match status" value="1"/>
</dbReference>
<dbReference type="PANTHER" id="PTHR47785">
    <property type="entry name" value="ZN(II)2CYS6 TRANSCRIPTION FACTOR (EUROFUNG)-RELATED-RELATED"/>
    <property type="match status" value="1"/>
</dbReference>
<dbReference type="Proteomes" id="UP000001699">
    <property type="component" value="Unassembled WGS sequence"/>
</dbReference>
<evidence type="ECO:0000256" key="3">
    <source>
        <dbReference type="ARBA" id="ARBA00023163"/>
    </source>
</evidence>
<dbReference type="PROSITE" id="PS50048">
    <property type="entry name" value="ZN2_CY6_FUNGAL_2"/>
    <property type="match status" value="1"/>
</dbReference>
<dbReference type="GO" id="GO:0003677">
    <property type="term" value="F:DNA binding"/>
    <property type="evidence" value="ECO:0007669"/>
    <property type="project" value="UniProtKB-KW"/>
</dbReference>
<evidence type="ECO:0000256" key="1">
    <source>
        <dbReference type="ARBA" id="ARBA00023015"/>
    </source>
</evidence>
<keyword evidence="2" id="KW-0238">DNA-binding</keyword>
<dbReference type="HOGENOM" id="CLU_004835_2_1_1"/>
<dbReference type="CDD" id="cd00067">
    <property type="entry name" value="GAL4"/>
    <property type="match status" value="1"/>
</dbReference>
<evidence type="ECO:0000256" key="4">
    <source>
        <dbReference type="ARBA" id="ARBA00023242"/>
    </source>
</evidence>
<feature type="domain" description="Zn(2)-C6 fungal-type" evidence="6">
    <location>
        <begin position="83"/>
        <end position="113"/>
    </location>
</feature>
<protein>
    <submittedName>
        <fullName evidence="7">WSC domain protein, putative</fullName>
    </submittedName>
</protein>
<keyword evidence="3" id="KW-0804">Transcription</keyword>
<accession>B0Y8N0</accession>
<dbReference type="AlphaFoldDB" id="B0Y8N0"/>
<reference evidence="7 8" key="1">
    <citation type="journal article" date="2008" name="PLoS Genet.">
        <title>Genomic islands in the pathogenic filamentous fungus Aspergillus fumigatus.</title>
        <authorList>
            <person name="Fedorova N.D."/>
            <person name="Khaldi N."/>
            <person name="Joardar V.S."/>
            <person name="Maiti R."/>
            <person name="Amedeo P."/>
            <person name="Anderson M.J."/>
            <person name="Crabtree J."/>
            <person name="Silva J.C."/>
            <person name="Badger J.H."/>
            <person name="Albarraq A."/>
            <person name="Angiuoli S."/>
            <person name="Bussey H."/>
            <person name="Bowyer P."/>
            <person name="Cotty P.J."/>
            <person name="Dyer P.S."/>
            <person name="Egan A."/>
            <person name="Galens K."/>
            <person name="Fraser-Liggett C.M."/>
            <person name="Haas B.J."/>
            <person name="Inman J.M."/>
            <person name="Kent R."/>
            <person name="Lemieux S."/>
            <person name="Malavazi I."/>
            <person name="Orvis J."/>
            <person name="Roemer T."/>
            <person name="Ronning C.M."/>
            <person name="Sundaram J.P."/>
            <person name="Sutton G."/>
            <person name="Turner G."/>
            <person name="Venter J.C."/>
            <person name="White O.R."/>
            <person name="Whitty B.R."/>
            <person name="Youngman P."/>
            <person name="Wolfe K.H."/>
            <person name="Goldman G.H."/>
            <person name="Wortman J.R."/>
            <person name="Jiang B."/>
            <person name="Denning D.W."/>
            <person name="Nierman W.C."/>
        </authorList>
    </citation>
    <scope>NUCLEOTIDE SEQUENCE [LARGE SCALE GENOMIC DNA]</scope>
    <source>
        <strain evidence="8">CBS 144.89 / FGSC A1163 / CEA10</strain>
    </source>
</reference>
<keyword evidence="8" id="KW-1185">Reference proteome</keyword>
<dbReference type="SUPFAM" id="SSF57701">
    <property type="entry name" value="Zn2/Cys6 DNA-binding domain"/>
    <property type="match status" value="1"/>
</dbReference>
<dbReference type="Gene3D" id="4.10.240.10">
    <property type="entry name" value="Zn(2)-C6 fungal-type DNA-binding domain"/>
    <property type="match status" value="1"/>
</dbReference>
<feature type="region of interest" description="Disordered" evidence="5">
    <location>
        <begin position="141"/>
        <end position="163"/>
    </location>
</feature>
<gene>
    <name evidence="7" type="ORF">AFUB_077920</name>
</gene>
<evidence type="ECO:0000256" key="2">
    <source>
        <dbReference type="ARBA" id="ARBA00023125"/>
    </source>
</evidence>
<name>B0Y8N0_ASPFC</name>
<keyword evidence="4" id="KW-0539">Nucleus</keyword>
<sequence>MDPCLWPAPYNVPRKLPDGQHGQTRVPLARPPPPLCQTRSVGFSSPLYSWTLLPFLLAVDTGMATKQPSRGPAAYPRRRAVRACQVCRARRTKCDNKKPACSFCEKIGAKCVVNDPTDMSVFDPASVLIIQRLDQIESLLQQQQRQRQQKQSEDSGPALRNSNALDTIRHASAAGDSGWTTFNSSPVYQTHGSDLSRLTIETILSWSVFEGKYDAGPSLTDLLSSPTTLSQEPFLASIDPRHERLDLDLRTCTRLLHTFLEEVHIANPILDGPLVTGYLYQACIHGIGWDAPSCLVLLICALGAISESFHEHHEASSMTARQSPTFHLGQRYFEAAQMRLGAVLRTHGVLEAQCFFYSGVYLMAIFQPLRAWRCFVQAAAMAETLLFSYGGNSPHAAGARLKSETRCLETTHWACLKSELELRLELGLNQPDPLGFTYPTFFPTVPMQQLNRDESRVWYFYLAETAVRRLTMRIVQHFFLNQRHGRFPDAHKMREVSLDFEIQASDWTTSLPPVLTLSTPEMDDDVLKFVLRGHLLDCYEWIYFPYLLEAIAHAAPRNPATDEFVVRGLAMAAERIHKNRKGFRHRHHGVWLMLRSCTRSALLLVAASRAAGGVRDMLPVGWKAAVRGAVEMLAYWRDEAGDARERLRVLEEVVAGWGEIPRLSLAGFLSPYLAHM</sequence>
<dbReference type="GO" id="GO:0000981">
    <property type="term" value="F:DNA-binding transcription factor activity, RNA polymerase II-specific"/>
    <property type="evidence" value="ECO:0007669"/>
    <property type="project" value="InterPro"/>
</dbReference>
<dbReference type="PANTHER" id="PTHR47785:SF7">
    <property type="entry name" value="ZN(II)2CYS6 TRANSCRIPTION FACTOR (EUROFUNG)"/>
    <property type="match status" value="1"/>
</dbReference>
<dbReference type="InterPro" id="IPR001138">
    <property type="entry name" value="Zn2Cys6_DnaBD"/>
</dbReference>
<evidence type="ECO:0000313" key="7">
    <source>
        <dbReference type="EMBL" id="EDP49761.1"/>
    </source>
</evidence>
<dbReference type="PROSITE" id="PS00463">
    <property type="entry name" value="ZN2_CY6_FUNGAL_1"/>
    <property type="match status" value="1"/>
</dbReference>
<dbReference type="CDD" id="cd12148">
    <property type="entry name" value="fungal_TF_MHR"/>
    <property type="match status" value="1"/>
</dbReference>
<dbReference type="InterPro" id="IPR036864">
    <property type="entry name" value="Zn2-C6_fun-type_DNA-bd_sf"/>
</dbReference>
<dbReference type="VEuPathDB" id="FungiDB:AFUB_077920"/>
<proteinExistence type="predicted"/>
<evidence type="ECO:0000259" key="6">
    <source>
        <dbReference type="PROSITE" id="PS50048"/>
    </source>
</evidence>
<dbReference type="InterPro" id="IPR053181">
    <property type="entry name" value="EcdB-like_regulator"/>
</dbReference>
<dbReference type="GO" id="GO:0008270">
    <property type="term" value="F:zinc ion binding"/>
    <property type="evidence" value="ECO:0007669"/>
    <property type="project" value="InterPro"/>
</dbReference>
<dbReference type="OrthoDB" id="4356994at2759"/>
<dbReference type="SMART" id="SM00066">
    <property type="entry name" value="GAL4"/>
    <property type="match status" value="1"/>
</dbReference>
<dbReference type="PhylomeDB" id="B0Y8N0"/>
<dbReference type="EMBL" id="DS499599">
    <property type="protein sequence ID" value="EDP49761.1"/>
    <property type="molecule type" value="Genomic_DNA"/>
</dbReference>